<feature type="compositionally biased region" description="Polar residues" evidence="1">
    <location>
        <begin position="83"/>
        <end position="94"/>
    </location>
</feature>
<evidence type="ECO:0000256" key="1">
    <source>
        <dbReference type="SAM" id="MobiDB-lite"/>
    </source>
</evidence>
<feature type="region of interest" description="Disordered" evidence="1">
    <location>
        <begin position="24"/>
        <end position="104"/>
    </location>
</feature>
<feature type="region of interest" description="Disordered" evidence="1">
    <location>
        <begin position="148"/>
        <end position="173"/>
    </location>
</feature>
<keyword evidence="2" id="KW-0732">Signal</keyword>
<dbReference type="AlphaFoldDB" id="A0A385AF96"/>
<reference evidence="4 5" key="1">
    <citation type="submission" date="2018-07" db="EMBL/GenBank/DDBJ databases">
        <title>Lactobacillus curvatus genome sequence.</title>
        <authorList>
            <person name="Prechtl R."/>
        </authorList>
    </citation>
    <scope>NUCLEOTIDE SEQUENCE [LARGE SCALE GENOMIC DNA]</scope>
    <source>
        <strain evidence="4 5">TMW 1.1928</strain>
    </source>
</reference>
<feature type="signal peptide" evidence="2">
    <location>
        <begin position="1"/>
        <end position="18"/>
    </location>
</feature>
<feature type="domain" description="Putative host cell surface-exposed lipoprotein Ltp-like HTH region" evidence="3">
    <location>
        <begin position="137"/>
        <end position="184"/>
    </location>
</feature>
<dbReference type="EMBL" id="CP031003">
    <property type="protein sequence ID" value="AXN36273.1"/>
    <property type="molecule type" value="Genomic_DNA"/>
</dbReference>
<organism evidence="4 5">
    <name type="scientific">Latilactobacillus curvatus</name>
    <name type="common">Lactobacillus curvatus</name>
    <dbReference type="NCBI Taxonomy" id="28038"/>
    <lineage>
        <taxon>Bacteria</taxon>
        <taxon>Bacillati</taxon>
        <taxon>Bacillota</taxon>
        <taxon>Bacilli</taxon>
        <taxon>Lactobacillales</taxon>
        <taxon>Lactobacillaceae</taxon>
        <taxon>Latilactobacillus</taxon>
    </lineage>
</organism>
<feature type="chain" id="PRO_5039298660" description="Putative host cell surface-exposed lipoprotein Ltp-like HTH region domain-containing protein" evidence="2">
    <location>
        <begin position="19"/>
        <end position="186"/>
    </location>
</feature>
<dbReference type="InterPro" id="IPR036388">
    <property type="entry name" value="WH-like_DNA-bd_sf"/>
</dbReference>
<dbReference type="Pfam" id="PF07553">
    <property type="entry name" value="Lipoprotein_Ltp"/>
    <property type="match status" value="2"/>
</dbReference>
<evidence type="ECO:0000259" key="3">
    <source>
        <dbReference type="Pfam" id="PF07553"/>
    </source>
</evidence>
<evidence type="ECO:0000313" key="4">
    <source>
        <dbReference type="EMBL" id="AXN36273.1"/>
    </source>
</evidence>
<feature type="compositionally biased region" description="Basic and acidic residues" evidence="1">
    <location>
        <begin position="36"/>
        <end position="45"/>
    </location>
</feature>
<dbReference type="PROSITE" id="PS51257">
    <property type="entry name" value="PROKAR_LIPOPROTEIN"/>
    <property type="match status" value="1"/>
</dbReference>
<evidence type="ECO:0000313" key="5">
    <source>
        <dbReference type="Proteomes" id="UP000257607"/>
    </source>
</evidence>
<sequence length="186" mass="19883">MKKILGIAIVSLCAVSLAACGSKGAENEAATSSSSKVEKAVDKTSDVSSSDDDDYDYDDTTDNSSDDTTDNNSDDTTASSSDESVPTEYTSALTTAKEYSDQQHMSKAGLYEQLTSDAGEKFSAEAGQYAIDNLKADYNANALATAKDYQEQQNMSPESIRDQLTSDAGEKFTPDEANYAIQHLND</sequence>
<proteinExistence type="predicted"/>
<dbReference type="Proteomes" id="UP000257607">
    <property type="component" value="Chromosome"/>
</dbReference>
<dbReference type="RefSeq" id="WP_116843670.1">
    <property type="nucleotide sequence ID" value="NZ_CP016221.1"/>
</dbReference>
<dbReference type="InterPro" id="IPR011434">
    <property type="entry name" value="Ltp-like_HTH"/>
</dbReference>
<name>A0A385AF96_LATCU</name>
<evidence type="ECO:0000256" key="2">
    <source>
        <dbReference type="SAM" id="SignalP"/>
    </source>
</evidence>
<protein>
    <recommendedName>
        <fullName evidence="3">Putative host cell surface-exposed lipoprotein Ltp-like HTH region domain-containing protein</fullName>
    </recommendedName>
</protein>
<feature type="compositionally biased region" description="Polar residues" evidence="1">
    <location>
        <begin position="151"/>
        <end position="166"/>
    </location>
</feature>
<feature type="domain" description="Putative host cell surface-exposed lipoprotein Ltp-like HTH region" evidence="3">
    <location>
        <begin position="88"/>
        <end position="134"/>
    </location>
</feature>
<feature type="compositionally biased region" description="Acidic residues" evidence="1">
    <location>
        <begin position="49"/>
        <end position="73"/>
    </location>
</feature>
<gene>
    <name evidence="4" type="ORF">DT351_07775</name>
</gene>
<dbReference type="Gene3D" id="1.10.10.10">
    <property type="entry name" value="Winged helix-like DNA-binding domain superfamily/Winged helix DNA-binding domain"/>
    <property type="match status" value="2"/>
</dbReference>
<accession>A0A385AF96</accession>